<sequence>MTAVAIQEDELDSAFETYKALNTSTMNVTACGFKSL</sequence>
<protein>
    <submittedName>
        <fullName evidence="1">Uncharacterized protein</fullName>
    </submittedName>
</protein>
<name>A0A6A4FVC3_9STRA</name>
<keyword evidence="2" id="KW-1185">Reference proteome</keyword>
<dbReference type="Proteomes" id="UP000434957">
    <property type="component" value="Unassembled WGS sequence"/>
</dbReference>
<dbReference type="AlphaFoldDB" id="A0A6A4FVC3"/>
<organism evidence="1 2">
    <name type="scientific">Phytophthora rubi</name>
    <dbReference type="NCBI Taxonomy" id="129364"/>
    <lineage>
        <taxon>Eukaryota</taxon>
        <taxon>Sar</taxon>
        <taxon>Stramenopiles</taxon>
        <taxon>Oomycota</taxon>
        <taxon>Peronosporomycetes</taxon>
        <taxon>Peronosporales</taxon>
        <taxon>Peronosporaceae</taxon>
        <taxon>Phytophthora</taxon>
    </lineage>
</organism>
<comment type="caution">
    <text evidence="1">The sequence shown here is derived from an EMBL/GenBank/DDBJ whole genome shotgun (WGS) entry which is preliminary data.</text>
</comment>
<evidence type="ECO:0000313" key="2">
    <source>
        <dbReference type="Proteomes" id="UP000434957"/>
    </source>
</evidence>
<evidence type="ECO:0000313" key="1">
    <source>
        <dbReference type="EMBL" id="KAE9354172.1"/>
    </source>
</evidence>
<gene>
    <name evidence="1" type="ORF">PR003_g3498</name>
</gene>
<reference evidence="1 2" key="1">
    <citation type="submission" date="2018-08" db="EMBL/GenBank/DDBJ databases">
        <title>Genomic investigation of the strawberry pathogen Phytophthora fragariae indicates pathogenicity is determined by transcriptional variation in three key races.</title>
        <authorList>
            <person name="Adams T.M."/>
            <person name="Armitage A.D."/>
            <person name="Sobczyk M.K."/>
            <person name="Bates H.J."/>
            <person name="Dunwell J.M."/>
            <person name="Nellist C.F."/>
            <person name="Harrison R.J."/>
        </authorList>
    </citation>
    <scope>NUCLEOTIDE SEQUENCE [LARGE SCALE GENOMIC DNA]</scope>
    <source>
        <strain evidence="1 2">SCRP333</strain>
    </source>
</reference>
<proteinExistence type="predicted"/>
<accession>A0A6A4FVC3</accession>
<dbReference type="EMBL" id="QXFT01000123">
    <property type="protein sequence ID" value="KAE9354172.1"/>
    <property type="molecule type" value="Genomic_DNA"/>
</dbReference>